<dbReference type="RefSeq" id="WP_126377364.1">
    <property type="nucleotide sequence ID" value="NZ_AP017378.1"/>
</dbReference>
<dbReference type="PRINTS" id="PR00789">
    <property type="entry name" value="OSIALOPTASE"/>
</dbReference>
<dbReference type="GO" id="GO:0006508">
    <property type="term" value="P:proteolysis"/>
    <property type="evidence" value="ECO:0007669"/>
    <property type="project" value="UniProtKB-KW"/>
</dbReference>
<feature type="binding site" evidence="7">
    <location>
        <begin position="133"/>
        <end position="137"/>
    </location>
    <ligand>
        <name>substrate</name>
    </ligand>
</feature>
<comment type="cofactor">
    <cofactor evidence="7">
        <name>Fe(2+)</name>
        <dbReference type="ChEBI" id="CHEBI:29033"/>
    </cofactor>
    <text evidence="7">Binds 1 Fe(2+) ion per subunit.</text>
</comment>
<proteinExistence type="inferred from homology"/>
<dbReference type="Gene3D" id="3.30.420.40">
    <property type="match status" value="2"/>
</dbReference>
<dbReference type="GO" id="GO:0005506">
    <property type="term" value="F:iron ion binding"/>
    <property type="evidence" value="ECO:0007669"/>
    <property type="project" value="UniProtKB-UniRule"/>
</dbReference>
<dbReference type="EC" id="2.3.1.234" evidence="7"/>
<keyword evidence="3 7" id="KW-0479">Metal-binding</keyword>
<keyword evidence="2 7" id="KW-0819">tRNA processing</keyword>
<evidence type="ECO:0000256" key="7">
    <source>
        <dbReference type="HAMAP-Rule" id="MF_01445"/>
    </source>
</evidence>
<dbReference type="GO" id="GO:0005737">
    <property type="term" value="C:cytoplasm"/>
    <property type="evidence" value="ECO:0007669"/>
    <property type="project" value="UniProtKB-SubCell"/>
</dbReference>
<feature type="binding site" evidence="7">
    <location>
        <position position="179"/>
    </location>
    <ligand>
        <name>substrate</name>
    </ligand>
</feature>
<keyword evidence="9" id="KW-0645">Protease</keyword>
<keyword evidence="4 7" id="KW-0408">Iron</keyword>
<feature type="binding site" evidence="7">
    <location>
        <position position="183"/>
    </location>
    <ligand>
        <name>substrate</name>
    </ligand>
</feature>
<evidence type="ECO:0000256" key="1">
    <source>
        <dbReference type="ARBA" id="ARBA00022679"/>
    </source>
</evidence>
<evidence type="ECO:0000256" key="4">
    <source>
        <dbReference type="ARBA" id="ARBA00023004"/>
    </source>
</evidence>
<evidence type="ECO:0000256" key="2">
    <source>
        <dbReference type="ARBA" id="ARBA00022694"/>
    </source>
</evidence>
<dbReference type="PANTHER" id="PTHR11735:SF6">
    <property type="entry name" value="TRNA N6-ADENOSINE THREONYLCARBAMOYLTRANSFERASE, MITOCHONDRIAL"/>
    <property type="match status" value="1"/>
</dbReference>
<evidence type="ECO:0000256" key="6">
    <source>
        <dbReference type="ARBA" id="ARBA00048117"/>
    </source>
</evidence>
<evidence type="ECO:0000313" key="9">
    <source>
        <dbReference type="EMBL" id="BBD07798.1"/>
    </source>
</evidence>
<dbReference type="AlphaFoldDB" id="A0A2Z6AX64"/>
<keyword evidence="9" id="KW-0378">Hydrolase</keyword>
<evidence type="ECO:0000313" key="10">
    <source>
        <dbReference type="Proteomes" id="UP000269883"/>
    </source>
</evidence>
<organism evidence="9 10">
    <name type="scientific">Desulfovibrio ferrophilus</name>
    <dbReference type="NCBI Taxonomy" id="241368"/>
    <lineage>
        <taxon>Bacteria</taxon>
        <taxon>Pseudomonadati</taxon>
        <taxon>Thermodesulfobacteriota</taxon>
        <taxon>Desulfovibrionia</taxon>
        <taxon>Desulfovibrionales</taxon>
        <taxon>Desulfovibrionaceae</taxon>
        <taxon>Desulfovibrio</taxon>
    </lineage>
</organism>
<comment type="function">
    <text evidence="7">Required for the formation of a threonylcarbamoyl group on adenosine at position 37 (t(6)A37) in tRNAs that read codons beginning with adenine. Is involved in the transfer of the threonylcarbamoyl moiety of threonylcarbamoyl-AMP (TC-AMP) to the N6 group of A37, together with TsaE and TsaB. TsaD likely plays a direct catalytic role in this reaction.</text>
</comment>
<accession>A0A2Z6AX64</accession>
<evidence type="ECO:0000259" key="8">
    <source>
        <dbReference type="Pfam" id="PF00814"/>
    </source>
</evidence>
<feature type="domain" description="Gcp-like" evidence="8">
    <location>
        <begin position="24"/>
        <end position="328"/>
    </location>
</feature>
<dbReference type="GO" id="GO:0061711">
    <property type="term" value="F:tRNA N(6)-L-threonylcarbamoyladenine synthase activity"/>
    <property type="evidence" value="ECO:0007669"/>
    <property type="project" value="UniProtKB-EC"/>
</dbReference>
<comment type="catalytic activity">
    <reaction evidence="6 7">
        <text>L-threonylcarbamoyladenylate + adenosine(37) in tRNA = N(6)-L-threonylcarbamoyladenosine(37) in tRNA + AMP + H(+)</text>
        <dbReference type="Rhea" id="RHEA:37059"/>
        <dbReference type="Rhea" id="RHEA-COMP:10162"/>
        <dbReference type="Rhea" id="RHEA-COMP:10163"/>
        <dbReference type="ChEBI" id="CHEBI:15378"/>
        <dbReference type="ChEBI" id="CHEBI:73682"/>
        <dbReference type="ChEBI" id="CHEBI:74411"/>
        <dbReference type="ChEBI" id="CHEBI:74418"/>
        <dbReference type="ChEBI" id="CHEBI:456215"/>
        <dbReference type="EC" id="2.3.1.234"/>
    </reaction>
</comment>
<dbReference type="InterPro" id="IPR043129">
    <property type="entry name" value="ATPase_NBD"/>
</dbReference>
<dbReference type="InterPro" id="IPR022450">
    <property type="entry name" value="TsaD"/>
</dbReference>
<keyword evidence="5 7" id="KW-0012">Acyltransferase</keyword>
<comment type="similarity">
    <text evidence="7">Belongs to the KAE1 / TsaD family.</text>
</comment>
<evidence type="ECO:0000256" key="5">
    <source>
        <dbReference type="ARBA" id="ARBA00023315"/>
    </source>
</evidence>
<feature type="binding site" evidence="7">
    <location>
        <position position="111"/>
    </location>
    <ligand>
        <name>Fe cation</name>
        <dbReference type="ChEBI" id="CHEBI:24875"/>
    </ligand>
</feature>
<comment type="subcellular location">
    <subcellularLocation>
        <location evidence="7">Cytoplasm</location>
    </subcellularLocation>
</comment>
<feature type="binding site" evidence="7">
    <location>
        <position position="115"/>
    </location>
    <ligand>
        <name>Fe cation</name>
        <dbReference type="ChEBI" id="CHEBI:24875"/>
    </ligand>
</feature>
<dbReference type="Pfam" id="PF00814">
    <property type="entry name" value="TsaD"/>
    <property type="match status" value="1"/>
</dbReference>
<feature type="binding site" evidence="7">
    <location>
        <position position="294"/>
    </location>
    <ligand>
        <name>substrate</name>
    </ligand>
</feature>
<dbReference type="InterPro" id="IPR000905">
    <property type="entry name" value="Gcp-like_dom"/>
</dbReference>
<feature type="binding site" evidence="7">
    <location>
        <position position="322"/>
    </location>
    <ligand>
        <name>Fe cation</name>
        <dbReference type="ChEBI" id="CHEBI:24875"/>
    </ligand>
</feature>
<dbReference type="NCBIfam" id="TIGR00329">
    <property type="entry name" value="gcp_kae1"/>
    <property type="match status" value="1"/>
</dbReference>
<protein>
    <recommendedName>
        <fullName evidence="7">tRNA N6-adenosine threonylcarbamoyltransferase</fullName>
        <ecNumber evidence="7">2.3.1.234</ecNumber>
    </recommendedName>
    <alternativeName>
        <fullName evidence="7">N6-L-threonylcarbamoyladenine synthase</fullName>
        <shortName evidence="7">t(6)A synthase</shortName>
    </alternativeName>
    <alternativeName>
        <fullName evidence="7">t(6)A37 threonylcarbamoyladenosine biosynthesis protein TsaD</fullName>
    </alternativeName>
    <alternativeName>
        <fullName evidence="7">tRNA threonylcarbamoyladenosine biosynthesis protein TsaD</fullName>
    </alternativeName>
</protein>
<keyword evidence="10" id="KW-1185">Reference proteome</keyword>
<dbReference type="NCBIfam" id="TIGR03723">
    <property type="entry name" value="T6A_TsaD_YgjD"/>
    <property type="match status" value="1"/>
</dbReference>
<keyword evidence="1 7" id="KW-0808">Transferase</keyword>
<gene>
    <name evidence="7" type="primary">tsaD</name>
    <name evidence="9" type="ORF">DFE_1072</name>
</gene>
<dbReference type="Proteomes" id="UP000269883">
    <property type="component" value="Chromosome"/>
</dbReference>
<dbReference type="GO" id="GO:0002949">
    <property type="term" value="P:tRNA threonylcarbamoyladenosine modification"/>
    <property type="evidence" value="ECO:0007669"/>
    <property type="project" value="UniProtKB-UniRule"/>
</dbReference>
<sequence length="363" mass="38965">MTLCLGIETSCDETALALVEDGRLLTERIATQVDAHALFGGVVPELASREHLRVLAPLVDSLLEGSGRTLGEVDVVAVARGPGLLGSLLVGMSFAKGLALAAGADLVGVNHLWAHLLAPALEQDIAFPALGLLVSGGHTQTYRVDSPLAFEVLGRTLDDAAGEAFDKAAKVLNLPYPGGRIIDELAQRATPDKTIFPRPYVNNTNLDFSFSGVKTAMANYVANHPHLRADRMMSDMDELLADRGERGVLEELCIVCSSFNWCIAEALRIKVDRALEQVGKDVRSLIVAGGVAANSMIRSAMTDLAKGRGLEIILPSTRLCTDNGAMIALTGWYLHSAGYRHGMDLEAIPRGRKIPWDYCQLEI</sequence>
<evidence type="ECO:0000256" key="3">
    <source>
        <dbReference type="ARBA" id="ARBA00022723"/>
    </source>
</evidence>
<dbReference type="KEGG" id="dfl:DFE_1072"/>
<dbReference type="FunFam" id="3.30.420.40:FF:000012">
    <property type="entry name" value="tRNA N6-adenosine threonylcarbamoyltransferase"/>
    <property type="match status" value="1"/>
</dbReference>
<dbReference type="GO" id="GO:0008233">
    <property type="term" value="F:peptidase activity"/>
    <property type="evidence" value="ECO:0007669"/>
    <property type="project" value="UniProtKB-KW"/>
</dbReference>
<dbReference type="PANTHER" id="PTHR11735">
    <property type="entry name" value="TRNA N6-ADENOSINE THREONYLCARBAMOYLTRANSFERASE"/>
    <property type="match status" value="1"/>
</dbReference>
<dbReference type="EMBL" id="AP017378">
    <property type="protein sequence ID" value="BBD07798.1"/>
    <property type="molecule type" value="Genomic_DNA"/>
</dbReference>
<keyword evidence="7" id="KW-0963">Cytoplasm</keyword>
<dbReference type="HAMAP" id="MF_01445">
    <property type="entry name" value="TsaD"/>
    <property type="match status" value="1"/>
</dbReference>
<dbReference type="InterPro" id="IPR017861">
    <property type="entry name" value="KAE1/TsaD"/>
</dbReference>
<dbReference type="OrthoDB" id="9806197at2"/>
<reference evidence="9 10" key="1">
    <citation type="journal article" date="2018" name="Sci. Adv.">
        <title>Multi-heme cytochromes provide a pathway for survival in energy-limited environments.</title>
        <authorList>
            <person name="Deng X."/>
            <person name="Dohmae N."/>
            <person name="Nealson K.H."/>
            <person name="Hashimoto K."/>
            <person name="Okamoto A."/>
        </authorList>
    </citation>
    <scope>NUCLEOTIDE SEQUENCE [LARGE SCALE GENOMIC DNA]</scope>
    <source>
        <strain evidence="9 10">IS5</strain>
    </source>
</reference>
<feature type="binding site" evidence="7">
    <location>
        <position position="166"/>
    </location>
    <ligand>
        <name>substrate</name>
    </ligand>
</feature>
<name>A0A2Z6AX64_9BACT</name>
<dbReference type="SUPFAM" id="SSF53067">
    <property type="entry name" value="Actin-like ATPase domain"/>
    <property type="match status" value="1"/>
</dbReference>